<organism evidence="2 3">
    <name type="scientific">Enterococcus faecium</name>
    <name type="common">Streptococcus faecium</name>
    <dbReference type="NCBI Taxonomy" id="1352"/>
    <lineage>
        <taxon>Bacteria</taxon>
        <taxon>Bacillati</taxon>
        <taxon>Bacillota</taxon>
        <taxon>Bacilli</taxon>
        <taxon>Lactobacillales</taxon>
        <taxon>Enterococcaceae</taxon>
        <taxon>Enterococcus</taxon>
    </lineage>
</organism>
<evidence type="ECO:0000313" key="2">
    <source>
        <dbReference type="EMBL" id="OTN82224.1"/>
    </source>
</evidence>
<name>A0A242AMF5_ENTFC</name>
<dbReference type="EMBL" id="NGKW01000055">
    <property type="protein sequence ID" value="OTN82224.1"/>
    <property type="molecule type" value="Genomic_DNA"/>
</dbReference>
<feature type="region of interest" description="Disordered" evidence="1">
    <location>
        <begin position="42"/>
        <end position="64"/>
    </location>
</feature>
<proteinExistence type="predicted"/>
<sequence length="91" mass="10826">MPEFVNTPNFYQDSDILSKINLPKEESVLQVQRTLQETQKIQKSISNLEDSEEKRKKETKKHIKKKNNDCIKRVSSRHSFFLIESVHKIRI</sequence>
<protein>
    <submittedName>
        <fullName evidence="2">Uncharacterized protein</fullName>
    </submittedName>
</protein>
<dbReference type="AlphaFoldDB" id="A0A242AMF5"/>
<gene>
    <name evidence="2" type="ORF">A5810_003242</name>
</gene>
<comment type="caution">
    <text evidence="2">The sequence shown here is derived from an EMBL/GenBank/DDBJ whole genome shotgun (WGS) entry which is preliminary data.</text>
</comment>
<dbReference type="Proteomes" id="UP000194885">
    <property type="component" value="Unassembled WGS sequence"/>
</dbReference>
<accession>A0A242AMF5</accession>
<reference evidence="2 3" key="1">
    <citation type="submission" date="2017-05" db="EMBL/GenBank/DDBJ databases">
        <title>The Genome Sequence of Enterococcus faecium 7H8_DIV0219.</title>
        <authorList>
            <consortium name="The Broad Institute Genomics Platform"/>
            <consortium name="The Broad Institute Genomic Center for Infectious Diseases"/>
            <person name="Earl A."/>
            <person name="Manson A."/>
            <person name="Schwartman J."/>
            <person name="Gilmore M."/>
            <person name="Abouelleil A."/>
            <person name="Cao P."/>
            <person name="Chapman S."/>
            <person name="Cusick C."/>
            <person name="Shea T."/>
            <person name="Young S."/>
            <person name="Neafsey D."/>
            <person name="Nusbaum C."/>
            <person name="Birren B."/>
        </authorList>
    </citation>
    <scope>NUCLEOTIDE SEQUENCE [LARGE SCALE GENOMIC DNA]</scope>
    <source>
        <strain evidence="2 3">7H8_DIV0219</strain>
    </source>
</reference>
<dbReference type="RefSeq" id="WP_256925968.1">
    <property type="nucleotide sequence ID" value="NZ_NGKW01000055.1"/>
</dbReference>
<evidence type="ECO:0000256" key="1">
    <source>
        <dbReference type="SAM" id="MobiDB-lite"/>
    </source>
</evidence>
<evidence type="ECO:0000313" key="3">
    <source>
        <dbReference type="Proteomes" id="UP000194885"/>
    </source>
</evidence>